<dbReference type="Gene3D" id="3.10.180.10">
    <property type="entry name" value="2,3-Dihydroxybiphenyl 1,2-Dioxygenase, domain 1"/>
    <property type="match status" value="1"/>
</dbReference>
<evidence type="ECO:0000259" key="2">
    <source>
        <dbReference type="PROSITE" id="PS51819"/>
    </source>
</evidence>
<dbReference type="Proteomes" id="UP001589896">
    <property type="component" value="Unassembled WGS sequence"/>
</dbReference>
<feature type="compositionally biased region" description="Pro residues" evidence="1">
    <location>
        <begin position="163"/>
        <end position="173"/>
    </location>
</feature>
<dbReference type="EMBL" id="JBHLTG010000002">
    <property type="protein sequence ID" value="MFC0678511.1"/>
    <property type="molecule type" value="Genomic_DNA"/>
</dbReference>
<dbReference type="PROSITE" id="PS51819">
    <property type="entry name" value="VOC"/>
    <property type="match status" value="1"/>
</dbReference>
<dbReference type="Pfam" id="PF00903">
    <property type="entry name" value="Glyoxalase"/>
    <property type="match status" value="1"/>
</dbReference>
<dbReference type="InterPro" id="IPR029068">
    <property type="entry name" value="Glyas_Bleomycin-R_OHBP_Dase"/>
</dbReference>
<evidence type="ECO:0000313" key="4">
    <source>
        <dbReference type="Proteomes" id="UP001589896"/>
    </source>
</evidence>
<dbReference type="PANTHER" id="PTHR36503:SF1">
    <property type="entry name" value="BLR2520 PROTEIN"/>
    <property type="match status" value="1"/>
</dbReference>
<comment type="caution">
    <text evidence="3">The sequence shown here is derived from an EMBL/GenBank/DDBJ whole genome shotgun (WGS) entry which is preliminary data.</text>
</comment>
<sequence>MNPEVHFLTFATADLDAARDFYKRGLGWEPIADVTGVILYFQVAPGRVLGLFDALKFDRDLNGELITAGISGVTLTCSVGSMDEVDATLLRLVGAGAHVLKLPEIGMFGGVYHAYVRDPNGIVWEVAHNPGWLIRDDGTVELGDRHGRHRLSRRKRPERSGPIPLPISPPPPE</sequence>
<dbReference type="PANTHER" id="PTHR36503">
    <property type="entry name" value="BLR2520 PROTEIN"/>
    <property type="match status" value="1"/>
</dbReference>
<organism evidence="3 4">
    <name type="scientific">Lysobacter korlensis</name>
    <dbReference type="NCBI Taxonomy" id="553636"/>
    <lineage>
        <taxon>Bacteria</taxon>
        <taxon>Pseudomonadati</taxon>
        <taxon>Pseudomonadota</taxon>
        <taxon>Gammaproteobacteria</taxon>
        <taxon>Lysobacterales</taxon>
        <taxon>Lysobacteraceae</taxon>
        <taxon>Lysobacter</taxon>
    </lineage>
</organism>
<feature type="compositionally biased region" description="Basic residues" evidence="1">
    <location>
        <begin position="146"/>
        <end position="157"/>
    </location>
</feature>
<feature type="domain" description="VOC" evidence="2">
    <location>
        <begin position="4"/>
        <end position="129"/>
    </location>
</feature>
<keyword evidence="4" id="KW-1185">Reference proteome</keyword>
<protein>
    <submittedName>
        <fullName evidence="3">VOC family protein</fullName>
    </submittedName>
</protein>
<feature type="region of interest" description="Disordered" evidence="1">
    <location>
        <begin position="144"/>
        <end position="173"/>
    </location>
</feature>
<proteinExistence type="predicted"/>
<name>A0ABV6RNY0_9GAMM</name>
<dbReference type="InterPro" id="IPR004360">
    <property type="entry name" value="Glyas_Fos-R_dOase_dom"/>
</dbReference>
<dbReference type="InterPro" id="IPR037523">
    <property type="entry name" value="VOC_core"/>
</dbReference>
<dbReference type="SUPFAM" id="SSF54593">
    <property type="entry name" value="Glyoxalase/Bleomycin resistance protein/Dihydroxybiphenyl dioxygenase"/>
    <property type="match status" value="1"/>
</dbReference>
<evidence type="ECO:0000313" key="3">
    <source>
        <dbReference type="EMBL" id="MFC0678511.1"/>
    </source>
</evidence>
<dbReference type="RefSeq" id="WP_386668434.1">
    <property type="nucleotide sequence ID" value="NZ_JBHLTG010000002.1"/>
</dbReference>
<accession>A0ABV6RNY0</accession>
<evidence type="ECO:0000256" key="1">
    <source>
        <dbReference type="SAM" id="MobiDB-lite"/>
    </source>
</evidence>
<gene>
    <name evidence="3" type="ORF">ACFFGH_11745</name>
</gene>
<reference evidence="3 4" key="1">
    <citation type="submission" date="2024-09" db="EMBL/GenBank/DDBJ databases">
        <authorList>
            <person name="Sun Q."/>
            <person name="Mori K."/>
        </authorList>
    </citation>
    <scope>NUCLEOTIDE SEQUENCE [LARGE SCALE GENOMIC DNA]</scope>
    <source>
        <strain evidence="3 4">KCTC 23076</strain>
    </source>
</reference>